<dbReference type="InterPro" id="IPR020846">
    <property type="entry name" value="MFS_dom"/>
</dbReference>
<feature type="transmembrane region" description="Helical" evidence="9">
    <location>
        <begin position="299"/>
        <end position="320"/>
    </location>
</feature>
<evidence type="ECO:0000256" key="4">
    <source>
        <dbReference type="ARBA" id="ARBA00022475"/>
    </source>
</evidence>
<evidence type="ECO:0000256" key="5">
    <source>
        <dbReference type="ARBA" id="ARBA00022692"/>
    </source>
</evidence>
<dbReference type="InterPro" id="IPR011701">
    <property type="entry name" value="MFS"/>
</dbReference>
<feature type="transmembrane region" description="Helical" evidence="9">
    <location>
        <begin position="129"/>
        <end position="146"/>
    </location>
</feature>
<keyword evidence="5 9" id="KW-0812">Transmembrane</keyword>
<protein>
    <submittedName>
        <fullName evidence="11">Bcr/CflA family drug resistance efflux transporter</fullName>
    </submittedName>
</protein>
<feature type="transmembrane region" description="Helical" evidence="9">
    <location>
        <begin position="97"/>
        <end position="117"/>
    </location>
</feature>
<dbReference type="RefSeq" id="WP_068429754.1">
    <property type="nucleotide sequence ID" value="NZ_LVHI01000032.1"/>
</dbReference>
<evidence type="ECO:0000256" key="1">
    <source>
        <dbReference type="ARBA" id="ARBA00004651"/>
    </source>
</evidence>
<feature type="transmembrane region" description="Helical" evidence="9">
    <location>
        <begin position="185"/>
        <end position="205"/>
    </location>
</feature>
<dbReference type="NCBIfam" id="TIGR00710">
    <property type="entry name" value="efflux_Bcr_CflA"/>
    <property type="match status" value="1"/>
</dbReference>
<evidence type="ECO:0000313" key="11">
    <source>
        <dbReference type="EMBL" id="OAK51894.1"/>
    </source>
</evidence>
<reference evidence="11 12" key="1">
    <citation type="submission" date="2016-03" db="EMBL/GenBank/DDBJ databases">
        <title>Genome sequence of Rhodococcus kyotonensis KB10.</title>
        <authorList>
            <person name="Jeong H."/>
            <person name="Hong C.E."/>
            <person name="Jo S.H."/>
            <person name="Park J.M."/>
        </authorList>
    </citation>
    <scope>NUCLEOTIDE SEQUENCE [LARGE SCALE GENOMIC DNA]</scope>
    <source>
        <strain evidence="11 12">KB10</strain>
    </source>
</reference>
<keyword evidence="7 9" id="KW-0472">Membrane</keyword>
<dbReference type="PROSITE" id="PS00216">
    <property type="entry name" value="SUGAR_TRANSPORT_1"/>
    <property type="match status" value="1"/>
</dbReference>
<keyword evidence="4" id="KW-1003">Cell membrane</keyword>
<dbReference type="GO" id="GO:0005886">
    <property type="term" value="C:plasma membrane"/>
    <property type="evidence" value="ECO:0007669"/>
    <property type="project" value="UniProtKB-SubCell"/>
</dbReference>
<dbReference type="GO" id="GO:0042910">
    <property type="term" value="F:xenobiotic transmembrane transporter activity"/>
    <property type="evidence" value="ECO:0007669"/>
    <property type="project" value="InterPro"/>
</dbReference>
<feature type="transmembrane region" description="Helical" evidence="9">
    <location>
        <begin position="388"/>
        <end position="407"/>
    </location>
</feature>
<feature type="transmembrane region" description="Helical" evidence="9">
    <location>
        <begin position="359"/>
        <end position="382"/>
    </location>
</feature>
<accession>A0A177Y8R6</accession>
<dbReference type="EMBL" id="LVHI01000032">
    <property type="protein sequence ID" value="OAK51894.1"/>
    <property type="molecule type" value="Genomic_DNA"/>
</dbReference>
<keyword evidence="12" id="KW-1185">Reference proteome</keyword>
<evidence type="ECO:0000256" key="2">
    <source>
        <dbReference type="ARBA" id="ARBA00006236"/>
    </source>
</evidence>
<evidence type="ECO:0000256" key="9">
    <source>
        <dbReference type="SAM" id="Phobius"/>
    </source>
</evidence>
<feature type="transmembrane region" description="Helical" evidence="9">
    <location>
        <begin position="158"/>
        <end position="179"/>
    </location>
</feature>
<sequence>MTTTPSSQDSSTNSTDTTTPTPQGWTRFRLVLVLGAVTALGPFTIDMYLSAFPFIAHDLGTSDELVQFTLTGSLVGFALGQLIIGPLSDALGRRRPLIAGSAMHVVASVGCAVAPTIETLAALRVLQGLGAAAGTVLALAVVRDLFDGHAAAVVISRLMLVMGVAPVLAPTIGGLVVSLASWRSIFFVLALLGLISVALGVWAMPETLPPVKRHRPRMRVMARNYRTLFSDSPYVRMVIVCGCGRILMFSYIASSPFVLQNQFELTPGQFGVFFACGAAVLIGSSQLNVVLLRRWSPYGILRASLAAGTLVGGVFVVLAATETGGLAGFGVPVLLLLAVMGSVMPNAPALALARHPDTAGTASALIGGFQFLCAAAAAPVVGLLGNNALATASMMGVAAAVALGLVVTTRPLAGAER</sequence>
<dbReference type="Gene3D" id="1.20.1720.10">
    <property type="entry name" value="Multidrug resistance protein D"/>
    <property type="match status" value="1"/>
</dbReference>
<dbReference type="AlphaFoldDB" id="A0A177Y8R6"/>
<evidence type="ECO:0000259" key="10">
    <source>
        <dbReference type="PROSITE" id="PS50850"/>
    </source>
</evidence>
<gene>
    <name evidence="11" type="ORF">A3K89_09435</name>
</gene>
<evidence type="ECO:0000313" key="12">
    <source>
        <dbReference type="Proteomes" id="UP000077519"/>
    </source>
</evidence>
<organism evidence="11 12">
    <name type="scientific">Rhodococcoides kyotonense</name>
    <dbReference type="NCBI Taxonomy" id="398843"/>
    <lineage>
        <taxon>Bacteria</taxon>
        <taxon>Bacillati</taxon>
        <taxon>Actinomycetota</taxon>
        <taxon>Actinomycetes</taxon>
        <taxon>Mycobacteriales</taxon>
        <taxon>Nocardiaceae</taxon>
        <taxon>Rhodococcoides</taxon>
    </lineage>
</organism>
<comment type="similarity">
    <text evidence="2">Belongs to the major facilitator superfamily. Bcr/CmlA family.</text>
</comment>
<dbReference type="Pfam" id="PF07690">
    <property type="entry name" value="MFS_1"/>
    <property type="match status" value="1"/>
</dbReference>
<keyword evidence="3" id="KW-0813">Transport</keyword>
<feature type="transmembrane region" description="Helical" evidence="9">
    <location>
        <begin position="65"/>
        <end position="85"/>
    </location>
</feature>
<feature type="domain" description="Major facilitator superfamily (MFS) profile" evidence="10">
    <location>
        <begin position="30"/>
        <end position="410"/>
    </location>
</feature>
<dbReference type="Proteomes" id="UP000077519">
    <property type="component" value="Unassembled WGS sequence"/>
</dbReference>
<feature type="transmembrane region" description="Helical" evidence="9">
    <location>
        <begin position="272"/>
        <end position="292"/>
    </location>
</feature>
<evidence type="ECO:0000256" key="8">
    <source>
        <dbReference type="SAM" id="MobiDB-lite"/>
    </source>
</evidence>
<dbReference type="InterPro" id="IPR005829">
    <property type="entry name" value="Sugar_transporter_CS"/>
</dbReference>
<evidence type="ECO:0000256" key="6">
    <source>
        <dbReference type="ARBA" id="ARBA00022989"/>
    </source>
</evidence>
<feature type="transmembrane region" description="Helical" evidence="9">
    <location>
        <begin position="28"/>
        <end position="45"/>
    </location>
</feature>
<proteinExistence type="inferred from homology"/>
<feature type="region of interest" description="Disordered" evidence="8">
    <location>
        <begin position="1"/>
        <end position="21"/>
    </location>
</feature>
<evidence type="ECO:0000256" key="3">
    <source>
        <dbReference type="ARBA" id="ARBA00022448"/>
    </source>
</evidence>
<feature type="transmembrane region" description="Helical" evidence="9">
    <location>
        <begin position="233"/>
        <end position="252"/>
    </location>
</feature>
<dbReference type="PROSITE" id="PS50850">
    <property type="entry name" value="MFS"/>
    <property type="match status" value="1"/>
</dbReference>
<evidence type="ECO:0000256" key="7">
    <source>
        <dbReference type="ARBA" id="ARBA00023136"/>
    </source>
</evidence>
<comment type="caution">
    <text evidence="11">The sequence shown here is derived from an EMBL/GenBank/DDBJ whole genome shotgun (WGS) entry which is preliminary data.</text>
</comment>
<dbReference type="PANTHER" id="PTHR23502:SF132">
    <property type="entry name" value="POLYAMINE TRANSPORTER 2-RELATED"/>
    <property type="match status" value="1"/>
</dbReference>
<dbReference type="SUPFAM" id="SSF103473">
    <property type="entry name" value="MFS general substrate transporter"/>
    <property type="match status" value="1"/>
</dbReference>
<dbReference type="PANTHER" id="PTHR23502">
    <property type="entry name" value="MAJOR FACILITATOR SUPERFAMILY"/>
    <property type="match status" value="1"/>
</dbReference>
<comment type="subcellular location">
    <subcellularLocation>
        <location evidence="1">Cell membrane</location>
        <topology evidence="1">Multi-pass membrane protein</topology>
    </subcellularLocation>
</comment>
<name>A0A177Y8R6_9NOCA</name>
<dbReference type="GO" id="GO:1990961">
    <property type="term" value="P:xenobiotic detoxification by transmembrane export across the plasma membrane"/>
    <property type="evidence" value="ECO:0007669"/>
    <property type="project" value="InterPro"/>
</dbReference>
<dbReference type="InterPro" id="IPR036259">
    <property type="entry name" value="MFS_trans_sf"/>
</dbReference>
<feature type="transmembrane region" description="Helical" evidence="9">
    <location>
        <begin position="326"/>
        <end position="347"/>
    </location>
</feature>
<dbReference type="InterPro" id="IPR004812">
    <property type="entry name" value="Efflux_drug-R_Bcr/CmlA"/>
</dbReference>
<keyword evidence="6 9" id="KW-1133">Transmembrane helix</keyword>
<dbReference type="CDD" id="cd17320">
    <property type="entry name" value="MFS_MdfA_MDR_like"/>
    <property type="match status" value="1"/>
</dbReference>